<comment type="caution">
    <text evidence="1">The sequence shown here is derived from an EMBL/GenBank/DDBJ whole genome shotgun (WGS) entry which is preliminary data.</text>
</comment>
<dbReference type="EMBL" id="JBJKFK010002003">
    <property type="protein sequence ID" value="KAL3311814.1"/>
    <property type="molecule type" value="Genomic_DNA"/>
</dbReference>
<dbReference type="AlphaFoldDB" id="A0ABD2PX15"/>
<dbReference type="Proteomes" id="UP001626550">
    <property type="component" value="Unassembled WGS sequence"/>
</dbReference>
<name>A0ABD2PX15_9PLAT</name>
<sequence length="234" mass="26982">MKGLAYEKLENKVASIEAYKNTLKIDKMHYEAFTKLVQMQVIPETNGQDFNLPEVIGGKFKNQNYTQKTEKMIDYLYSYQISKKGSIPPIEGLAMLEDNLDILAYKAWQLFGICKFDECYALTSNSFLPILYMGLEYSLSNTSNIAYQCLSHAKKIGAENDPFLLAEHGVFYYREKMYLFLVFCLLLSLASSYQEALNQFEKAVKIVESLSEKSISNFWEPLYNNLAQVHRVLE</sequence>
<accession>A0ABD2PX15</accession>
<dbReference type="Gene3D" id="1.25.40.10">
    <property type="entry name" value="Tetratricopeptide repeat domain"/>
    <property type="match status" value="2"/>
</dbReference>
<keyword evidence="2" id="KW-1185">Reference proteome</keyword>
<proteinExistence type="predicted"/>
<evidence type="ECO:0000313" key="1">
    <source>
        <dbReference type="EMBL" id="KAL3311814.1"/>
    </source>
</evidence>
<gene>
    <name evidence="1" type="primary">CDC16_1</name>
    <name evidence="1" type="ORF">Ciccas_009603</name>
</gene>
<reference evidence="1 2" key="1">
    <citation type="submission" date="2024-11" db="EMBL/GenBank/DDBJ databases">
        <title>Adaptive evolution of stress response genes in parasites aligns with host niche diversity.</title>
        <authorList>
            <person name="Hahn C."/>
            <person name="Resl P."/>
        </authorList>
    </citation>
    <scope>NUCLEOTIDE SEQUENCE [LARGE SCALE GENOMIC DNA]</scope>
    <source>
        <strain evidence="1">EGGRZ-B1_66</strain>
        <tissue evidence="1">Body</tissue>
    </source>
</reference>
<protein>
    <submittedName>
        <fullName evidence="1">Anaphase promoting complex subunit cdc16</fullName>
    </submittedName>
</protein>
<evidence type="ECO:0000313" key="2">
    <source>
        <dbReference type="Proteomes" id="UP001626550"/>
    </source>
</evidence>
<dbReference type="InterPro" id="IPR011990">
    <property type="entry name" value="TPR-like_helical_dom_sf"/>
</dbReference>
<organism evidence="1 2">
    <name type="scientific">Cichlidogyrus casuarinus</name>
    <dbReference type="NCBI Taxonomy" id="1844966"/>
    <lineage>
        <taxon>Eukaryota</taxon>
        <taxon>Metazoa</taxon>
        <taxon>Spiralia</taxon>
        <taxon>Lophotrochozoa</taxon>
        <taxon>Platyhelminthes</taxon>
        <taxon>Monogenea</taxon>
        <taxon>Monopisthocotylea</taxon>
        <taxon>Dactylogyridea</taxon>
        <taxon>Ancyrocephalidae</taxon>
        <taxon>Cichlidogyrus</taxon>
    </lineage>
</organism>